<dbReference type="AlphaFoldDB" id="A0A3N4P6I7"/>
<name>A0A3N4P6I7_9FLAO</name>
<dbReference type="RefSeq" id="WP_123896136.1">
    <property type="nucleotide sequence ID" value="NZ_RPFJ01000002.1"/>
</dbReference>
<gene>
    <name evidence="2" type="ORF">EGM88_01390</name>
</gene>
<evidence type="ECO:0000313" key="2">
    <source>
        <dbReference type="EMBL" id="RPE00251.1"/>
    </source>
</evidence>
<feature type="domain" description="Methylmalonyl-CoA mutase alpha/beta chain catalytic" evidence="1">
    <location>
        <begin position="150"/>
        <end position="451"/>
    </location>
</feature>
<dbReference type="Gene3D" id="3.20.20.240">
    <property type="entry name" value="Methylmalonyl-CoA mutase"/>
    <property type="match status" value="2"/>
</dbReference>
<dbReference type="Pfam" id="PF01642">
    <property type="entry name" value="MM_CoA_mutase"/>
    <property type="match status" value="1"/>
</dbReference>
<accession>A0A3N4P6I7</accession>
<evidence type="ECO:0000259" key="1">
    <source>
        <dbReference type="Pfam" id="PF01642"/>
    </source>
</evidence>
<keyword evidence="3" id="KW-1185">Reference proteome</keyword>
<dbReference type="EMBL" id="RPFJ01000002">
    <property type="protein sequence ID" value="RPE00251.1"/>
    <property type="molecule type" value="Genomic_DNA"/>
</dbReference>
<dbReference type="PANTHER" id="PTHR48101:SF1">
    <property type="entry name" value="METHYLMALONYL-COA MUTASE, LARGE SUBUNIT"/>
    <property type="match status" value="1"/>
</dbReference>
<sequence length="460" mass="52972">MSNFLFNEFEQVSSKQWKQKIQFDLKGEDYNDLLVWESNEGIKVKPFYHYDDVQFLNINPKNGSFLICQSIFVSNEKTANFLAKDALKRGANSIEFEANKKFDVDKLLQGLVKFNTNKEPLQIHYKLNFLSDDFLIELIDKSLAFKIFLNVDIIGNLAKTGNWFNNSKKDVEVLETVLKKATGSTTVLSVNTSLYQNAGANIVQQVAYGLAQGSEYLNIITAKNIPFIYNSIQFLFTVGTNYFFEIAKLRAFRYLWPLISEKYNIKVEAKLFVKPTLRNKTIYDCNVNLLRTTTECMSAVLGGADFVSNVAYDSVFRKKNEFGERIARNQLLILQEESHFNAVNNSTEGSYYIETLTKQIAEKALNLFKDIEKNGGFLKQLRLGKIQRKIEESATQEQLQFDKGVNTLLGINKQINQTDKMKSEIELYPFMKIKPRKTKIKPIIAKRLAEKLEKKRLNKE</sequence>
<dbReference type="SUPFAM" id="SSF51703">
    <property type="entry name" value="Cobalamin (vitamin B12)-dependent enzymes"/>
    <property type="match status" value="1"/>
</dbReference>
<protein>
    <submittedName>
        <fullName evidence="2">Methylmalonyl-CoA mutase</fullName>
    </submittedName>
</protein>
<dbReference type="CDD" id="cd03677">
    <property type="entry name" value="MM_CoA_mutase_beta"/>
    <property type="match status" value="1"/>
</dbReference>
<evidence type="ECO:0000313" key="3">
    <source>
        <dbReference type="Proteomes" id="UP000270856"/>
    </source>
</evidence>
<proteinExistence type="predicted"/>
<dbReference type="InterPro" id="IPR016176">
    <property type="entry name" value="Cbl-dep_enz_cat"/>
</dbReference>
<dbReference type="Proteomes" id="UP000270856">
    <property type="component" value="Unassembled WGS sequence"/>
</dbReference>
<comment type="caution">
    <text evidence="2">The sequence shown here is derived from an EMBL/GenBank/DDBJ whole genome shotgun (WGS) entry which is preliminary data.</text>
</comment>
<dbReference type="PANTHER" id="PTHR48101">
    <property type="entry name" value="METHYLMALONYL-COA MUTASE, MITOCHONDRIAL-RELATED"/>
    <property type="match status" value="1"/>
</dbReference>
<dbReference type="OrthoDB" id="9762378at2"/>
<reference evidence="2 3" key="1">
    <citation type="submission" date="2018-11" db="EMBL/GenBank/DDBJ databases">
        <title>Aureibaculum marinum gen. nov., sp. nov., a member of the family Flavobacteriaceae isolated from the Bohai Sea.</title>
        <authorList>
            <person name="Ji X."/>
        </authorList>
    </citation>
    <scope>NUCLEOTIDE SEQUENCE [LARGE SCALE GENOMIC DNA]</scope>
    <source>
        <strain evidence="2 3">BH-SD17</strain>
    </source>
</reference>
<organism evidence="2 3">
    <name type="scientific">Aureibaculum marinum</name>
    <dbReference type="NCBI Taxonomy" id="2487930"/>
    <lineage>
        <taxon>Bacteria</taxon>
        <taxon>Pseudomonadati</taxon>
        <taxon>Bacteroidota</taxon>
        <taxon>Flavobacteriia</taxon>
        <taxon>Flavobacteriales</taxon>
        <taxon>Flavobacteriaceae</taxon>
        <taxon>Aureibaculum</taxon>
    </lineage>
</organism>
<dbReference type="GO" id="GO:0016866">
    <property type="term" value="F:intramolecular transferase activity"/>
    <property type="evidence" value="ECO:0007669"/>
    <property type="project" value="InterPro"/>
</dbReference>
<dbReference type="GO" id="GO:0031419">
    <property type="term" value="F:cobalamin binding"/>
    <property type="evidence" value="ECO:0007669"/>
    <property type="project" value="InterPro"/>
</dbReference>
<dbReference type="InterPro" id="IPR006099">
    <property type="entry name" value="MeMalonylCoA_mutase_a/b_cat"/>
</dbReference>